<evidence type="ECO:0000256" key="4">
    <source>
        <dbReference type="ARBA" id="ARBA00023002"/>
    </source>
</evidence>
<keyword evidence="2" id="KW-0285">Flavoprotein</keyword>
<dbReference type="KEGG" id="mng:MNEG_6252"/>
<dbReference type="Gene3D" id="2.60.200.20">
    <property type="match status" value="1"/>
</dbReference>
<keyword evidence="4 6" id="KW-0560">Oxidoreductase</keyword>
<keyword evidence="7" id="KW-1185">Reference proteome</keyword>
<evidence type="ECO:0000313" key="6">
    <source>
        <dbReference type="EMBL" id="KIZ01704.1"/>
    </source>
</evidence>
<dbReference type="OrthoDB" id="655030at2759"/>
<keyword evidence="3" id="KW-0274">FAD</keyword>
<evidence type="ECO:0000256" key="1">
    <source>
        <dbReference type="ARBA" id="ARBA00001974"/>
    </source>
</evidence>
<evidence type="ECO:0000256" key="2">
    <source>
        <dbReference type="ARBA" id="ARBA00022630"/>
    </source>
</evidence>
<comment type="cofactor">
    <cofactor evidence="1">
        <name>FAD</name>
        <dbReference type="ChEBI" id="CHEBI:57692"/>
    </cofactor>
</comment>
<dbReference type="InterPro" id="IPR036188">
    <property type="entry name" value="FAD/NAD-bd_sf"/>
</dbReference>
<evidence type="ECO:0000256" key="3">
    <source>
        <dbReference type="ARBA" id="ARBA00022827"/>
    </source>
</evidence>
<dbReference type="GO" id="GO:0016491">
    <property type="term" value="F:oxidoreductase activity"/>
    <property type="evidence" value="ECO:0007669"/>
    <property type="project" value="UniProtKB-KW"/>
</dbReference>
<dbReference type="SUPFAM" id="SSF49879">
    <property type="entry name" value="SMAD/FHA domain"/>
    <property type="match status" value="1"/>
</dbReference>
<dbReference type="InterPro" id="IPR000253">
    <property type="entry name" value="FHA_dom"/>
</dbReference>
<organism evidence="6 7">
    <name type="scientific">Monoraphidium neglectum</name>
    <dbReference type="NCBI Taxonomy" id="145388"/>
    <lineage>
        <taxon>Eukaryota</taxon>
        <taxon>Viridiplantae</taxon>
        <taxon>Chlorophyta</taxon>
        <taxon>core chlorophytes</taxon>
        <taxon>Chlorophyceae</taxon>
        <taxon>CS clade</taxon>
        <taxon>Sphaeropleales</taxon>
        <taxon>Selenastraceae</taxon>
        <taxon>Monoraphidium</taxon>
    </lineage>
</organism>
<reference evidence="6 7" key="1">
    <citation type="journal article" date="2013" name="BMC Genomics">
        <title>Reconstruction of the lipid metabolism for the microalga Monoraphidium neglectum from its genome sequence reveals characteristics suitable for biofuel production.</title>
        <authorList>
            <person name="Bogen C."/>
            <person name="Al-Dilaimi A."/>
            <person name="Albersmeier A."/>
            <person name="Wichmann J."/>
            <person name="Grundmann M."/>
            <person name="Rupp O."/>
            <person name="Lauersen K.J."/>
            <person name="Blifernez-Klassen O."/>
            <person name="Kalinowski J."/>
            <person name="Goesmann A."/>
            <person name="Mussgnug J.H."/>
            <person name="Kruse O."/>
        </authorList>
    </citation>
    <scope>NUCLEOTIDE SEQUENCE [LARGE SCALE GENOMIC DNA]</scope>
    <source>
        <strain evidence="6 7">SAG 48.87</strain>
    </source>
</reference>
<dbReference type="EC" id="1.14.13.90" evidence="6"/>
<dbReference type="RefSeq" id="XP_013900723.1">
    <property type="nucleotide sequence ID" value="XM_014045269.1"/>
</dbReference>
<evidence type="ECO:0000259" key="5">
    <source>
        <dbReference type="PROSITE" id="PS50006"/>
    </source>
</evidence>
<dbReference type="Proteomes" id="UP000054498">
    <property type="component" value="Unassembled WGS sequence"/>
</dbReference>
<dbReference type="CDD" id="cd00060">
    <property type="entry name" value="FHA"/>
    <property type="match status" value="1"/>
</dbReference>
<dbReference type="PANTHER" id="PTHR46496">
    <property type="match status" value="1"/>
</dbReference>
<name>A0A0D2L3B5_9CHLO</name>
<accession>A0A0D2L3B5</accession>
<dbReference type="InterPro" id="IPR008984">
    <property type="entry name" value="SMAD_FHA_dom_sf"/>
</dbReference>
<dbReference type="Pfam" id="PF00498">
    <property type="entry name" value="FHA"/>
    <property type="match status" value="1"/>
</dbReference>
<gene>
    <name evidence="6" type="ORF">MNEG_6252</name>
</gene>
<dbReference type="SUPFAM" id="SSF51905">
    <property type="entry name" value="FAD/NAD(P)-binding domain"/>
    <property type="match status" value="1"/>
</dbReference>
<feature type="domain" description="FHA" evidence="5">
    <location>
        <begin position="196"/>
        <end position="257"/>
    </location>
</feature>
<dbReference type="Gene3D" id="3.50.50.60">
    <property type="entry name" value="FAD/NAD(P)-binding domain"/>
    <property type="match status" value="1"/>
</dbReference>
<protein>
    <submittedName>
        <fullName evidence="6">Zeaxanthin epoxidase</fullName>
        <ecNumber evidence="6">1.14.13.90</ecNumber>
    </submittedName>
</protein>
<dbReference type="EMBL" id="KK101219">
    <property type="protein sequence ID" value="KIZ01704.1"/>
    <property type="molecule type" value="Genomic_DNA"/>
</dbReference>
<dbReference type="GeneID" id="25739128"/>
<evidence type="ECO:0000313" key="7">
    <source>
        <dbReference type="Proteomes" id="UP000054498"/>
    </source>
</evidence>
<dbReference type="PANTHER" id="PTHR46496:SF1">
    <property type="entry name" value="ZEAXANTHIN EPOXIDASE, CHLOROPLASTIC"/>
    <property type="match status" value="1"/>
</dbReference>
<sequence>MQPNLGQGGCMAIEDALTLAEELTLAQAGAEGRPHKVDMDAVLQKYQDSRMMRAAAIHGMAGMAAMMASTYKAYLGEGLGPLSWIQRWKLPHPGRVTGQVALLATMPAVLAWVLGGNIGALVGAERPGACRITDGLKFFSEKEFELFMRDNDALLRATHARWMLLAERVPAEGSGADATSCSEAKGIYLTADNEAVISGAAAADSADAAAGSLLLVDDAAVSSARHARAWRDGPAGDHFLQHLAGAGEGTWVNGRRLGDGETVRLLPGDLVEFGRSPSNEVFKHDSLFCSALSGTTYSIIPAAGAAIQLLSEETLAAAAAVAREDVPARR</sequence>
<proteinExistence type="predicted"/>
<dbReference type="STRING" id="145388.A0A0D2L3B5"/>
<dbReference type="AlphaFoldDB" id="A0A0D2L3B5"/>
<dbReference type="PROSITE" id="PS50006">
    <property type="entry name" value="FHA_DOMAIN"/>
    <property type="match status" value="1"/>
</dbReference>